<keyword evidence="6 8" id="KW-0472">Membrane</keyword>
<feature type="binding site" evidence="7">
    <location>
        <position position="81"/>
    </location>
    <ligand>
        <name>Zn(2+)</name>
        <dbReference type="ChEBI" id="CHEBI:29105"/>
    </ligand>
</feature>
<feature type="transmembrane region" description="Helical" evidence="8">
    <location>
        <begin position="122"/>
        <end position="141"/>
    </location>
</feature>
<keyword evidence="7" id="KW-0862">Zinc</keyword>
<dbReference type="PANTHER" id="PTHR20855:SF3">
    <property type="entry name" value="LD03007P"/>
    <property type="match status" value="1"/>
</dbReference>
<evidence type="ECO:0000256" key="7">
    <source>
        <dbReference type="PIRSR" id="PIRSR604254-1"/>
    </source>
</evidence>
<feature type="transmembrane region" description="Helical" evidence="8">
    <location>
        <begin position="29"/>
        <end position="51"/>
    </location>
</feature>
<feature type="transmembrane region" description="Helical" evidence="8">
    <location>
        <begin position="98"/>
        <end position="116"/>
    </location>
</feature>
<organism evidence="9 10">
    <name type="scientific">Candidatus Caccousia stercoris</name>
    <dbReference type="NCBI Taxonomy" id="2840723"/>
    <lineage>
        <taxon>Bacteria</taxon>
        <taxon>Bacillati</taxon>
        <taxon>Bacillota</taxon>
        <taxon>Clostridia</taxon>
        <taxon>Eubacteriales</taxon>
        <taxon>Oscillospiraceae</taxon>
        <taxon>Oscillospiraceae incertae sedis</taxon>
        <taxon>Candidatus Caccousia</taxon>
    </lineage>
</organism>
<dbReference type="AlphaFoldDB" id="A0A9D1FSB9"/>
<dbReference type="GO" id="GO:0005886">
    <property type="term" value="C:plasma membrane"/>
    <property type="evidence" value="ECO:0007669"/>
    <property type="project" value="UniProtKB-SubCell"/>
</dbReference>
<feature type="binding site" evidence="7">
    <location>
        <position position="204"/>
    </location>
    <ligand>
        <name>Zn(2+)</name>
        <dbReference type="ChEBI" id="CHEBI:29105"/>
    </ligand>
</feature>
<dbReference type="GO" id="GO:0046872">
    <property type="term" value="F:metal ion binding"/>
    <property type="evidence" value="ECO:0007669"/>
    <property type="project" value="UniProtKB-KW"/>
</dbReference>
<evidence type="ECO:0000313" key="10">
    <source>
        <dbReference type="Proteomes" id="UP000824141"/>
    </source>
</evidence>
<dbReference type="InterPro" id="IPR005744">
    <property type="entry name" value="Hy-lIII"/>
</dbReference>
<reference evidence="9" key="1">
    <citation type="submission" date="2020-10" db="EMBL/GenBank/DDBJ databases">
        <authorList>
            <person name="Gilroy R."/>
        </authorList>
    </citation>
    <scope>NUCLEOTIDE SEQUENCE</scope>
    <source>
        <strain evidence="9">6086</strain>
    </source>
</reference>
<evidence type="ECO:0000256" key="2">
    <source>
        <dbReference type="ARBA" id="ARBA00008488"/>
    </source>
</evidence>
<dbReference type="Proteomes" id="UP000824141">
    <property type="component" value="Unassembled WGS sequence"/>
</dbReference>
<gene>
    <name evidence="9" type="ORF">IAD03_06880</name>
</gene>
<dbReference type="PANTHER" id="PTHR20855">
    <property type="entry name" value="ADIPOR/PROGESTIN RECEPTOR-RELATED"/>
    <property type="match status" value="1"/>
</dbReference>
<evidence type="ECO:0000256" key="6">
    <source>
        <dbReference type="ARBA" id="ARBA00023136"/>
    </source>
</evidence>
<evidence type="ECO:0000256" key="8">
    <source>
        <dbReference type="SAM" id="Phobius"/>
    </source>
</evidence>
<evidence type="ECO:0000313" key="9">
    <source>
        <dbReference type="EMBL" id="HIS79078.1"/>
    </source>
</evidence>
<keyword evidence="5 8" id="KW-1133">Transmembrane helix</keyword>
<comment type="caution">
    <text evidence="9">The sequence shown here is derived from an EMBL/GenBank/DDBJ whole genome shotgun (WGS) entry which is preliminary data.</text>
</comment>
<keyword evidence="3" id="KW-1003">Cell membrane</keyword>
<proteinExistence type="inferred from homology"/>
<evidence type="ECO:0000256" key="1">
    <source>
        <dbReference type="ARBA" id="ARBA00004651"/>
    </source>
</evidence>
<dbReference type="EMBL" id="DVJM01000139">
    <property type="protein sequence ID" value="HIS79078.1"/>
    <property type="molecule type" value="Genomic_DNA"/>
</dbReference>
<dbReference type="InterPro" id="IPR004254">
    <property type="entry name" value="AdipoR/HlyIII-related"/>
</dbReference>
<evidence type="ECO:0000256" key="4">
    <source>
        <dbReference type="ARBA" id="ARBA00022692"/>
    </source>
</evidence>
<name>A0A9D1FSB9_9FIRM</name>
<keyword evidence="7" id="KW-0479">Metal-binding</keyword>
<evidence type="ECO:0000256" key="3">
    <source>
        <dbReference type="ARBA" id="ARBA00022475"/>
    </source>
</evidence>
<dbReference type="NCBIfam" id="TIGR01065">
    <property type="entry name" value="hlyIII"/>
    <property type="match status" value="1"/>
</dbReference>
<evidence type="ECO:0000256" key="5">
    <source>
        <dbReference type="ARBA" id="ARBA00022989"/>
    </source>
</evidence>
<dbReference type="GO" id="GO:0140911">
    <property type="term" value="F:pore-forming activity"/>
    <property type="evidence" value="ECO:0007669"/>
    <property type="project" value="InterPro"/>
</dbReference>
<feature type="binding site" evidence="7">
    <location>
        <position position="208"/>
    </location>
    <ligand>
        <name>Zn(2+)</name>
        <dbReference type="ChEBI" id="CHEBI:29105"/>
    </ligand>
</feature>
<comment type="similarity">
    <text evidence="2">Belongs to the UPF0073 (Hly-III) family.</text>
</comment>
<comment type="subcellular location">
    <subcellularLocation>
        <location evidence="1">Cell membrane</location>
        <topology evidence="1">Multi-pass membrane protein</topology>
    </subcellularLocation>
</comment>
<dbReference type="Pfam" id="PF03006">
    <property type="entry name" value="HlyIII"/>
    <property type="match status" value="1"/>
</dbReference>
<keyword evidence="4 8" id="KW-0812">Transmembrane</keyword>
<feature type="transmembrane region" description="Helical" evidence="8">
    <location>
        <begin position="57"/>
        <end position="77"/>
    </location>
</feature>
<sequence>MELVSRNAVWREKRRKLLSLPRYTLGEEIANAITHGLGAALAAVGAGLLLVHTQSDLLSLVSAGIYSATMFLLYLVSTLYHSLAVSRTKKVFQVLDHCTIYLLIAGTYTPISLLCIGGNTGWLLVGIVWTAAVVGIVLNAVNMRRFRVISMVCYLAMGWCVLFFLPALLQGIDSVSLILLVTGGVLYTVGAVIYGIGRTVPYMHALWHVFCTAGSIFHYLVVYRICG</sequence>
<feature type="transmembrane region" description="Helical" evidence="8">
    <location>
        <begin position="175"/>
        <end position="194"/>
    </location>
</feature>
<accession>A0A9D1FSB9</accession>
<feature type="transmembrane region" description="Helical" evidence="8">
    <location>
        <begin position="148"/>
        <end position="169"/>
    </location>
</feature>
<reference evidence="9" key="2">
    <citation type="journal article" date="2021" name="PeerJ">
        <title>Extensive microbial diversity within the chicken gut microbiome revealed by metagenomics and culture.</title>
        <authorList>
            <person name="Gilroy R."/>
            <person name="Ravi A."/>
            <person name="Getino M."/>
            <person name="Pursley I."/>
            <person name="Horton D.L."/>
            <person name="Alikhan N.F."/>
            <person name="Baker D."/>
            <person name="Gharbi K."/>
            <person name="Hall N."/>
            <person name="Watson M."/>
            <person name="Adriaenssens E.M."/>
            <person name="Foster-Nyarko E."/>
            <person name="Jarju S."/>
            <person name="Secka A."/>
            <person name="Antonio M."/>
            <person name="Oren A."/>
            <person name="Chaudhuri R.R."/>
            <person name="La Ragione R."/>
            <person name="Hildebrand F."/>
            <person name="Pallen M.J."/>
        </authorList>
    </citation>
    <scope>NUCLEOTIDE SEQUENCE</scope>
    <source>
        <strain evidence="9">6086</strain>
    </source>
</reference>
<protein>
    <submittedName>
        <fullName evidence="9">Hemolysin III family protein</fullName>
    </submittedName>
</protein>
<feature type="transmembrane region" description="Helical" evidence="8">
    <location>
        <begin position="206"/>
        <end position="225"/>
    </location>
</feature>